<dbReference type="RefSeq" id="WP_188964746.1">
    <property type="nucleotide sequence ID" value="NZ_BMOE01000023.1"/>
</dbReference>
<organism evidence="2 3">
    <name type="scientific">Deinococcus aquiradiocola</name>
    <dbReference type="NCBI Taxonomy" id="393059"/>
    <lineage>
        <taxon>Bacteria</taxon>
        <taxon>Thermotogati</taxon>
        <taxon>Deinococcota</taxon>
        <taxon>Deinococci</taxon>
        <taxon>Deinococcales</taxon>
        <taxon>Deinococcaceae</taxon>
        <taxon>Deinococcus</taxon>
    </lineage>
</organism>
<dbReference type="EMBL" id="BMOE01000023">
    <property type="protein sequence ID" value="GGJ89128.1"/>
    <property type="molecule type" value="Genomic_DNA"/>
</dbReference>
<dbReference type="Pfam" id="PF18944">
    <property type="entry name" value="DUF5691"/>
    <property type="match status" value="1"/>
</dbReference>
<sequence>MNDHDTLLALALLGTARGTLPTPGPGPLGQAAAHVTRPAAEGTLLARAALHALTHAAGRTPDPASDLPPVPAPAETLPEAPGRATRHLPLVMGTPHLSEWLTLCAQAGWRVPPARLPELLDHASNDSHLRPLLTPVLGERGRWLARFNPDWAFTPPPPGDDAWDTATEAGREALWRSVRERDPHAARALLQQHLPTERAGSRKRLLAALLDTLTPDDHALEPLLDTLTTARSEDVRTLARTALHRLSGSAQNARHAARFAALVSLDKPSLLGRLTKQTPSTLTPPTGPDEHATRDGLPDPAGKEKRSATALLEHLLEHTHPDALLTALNIPPATLVNIARQHDHLNALADNAVHTRHAPLATALLHDLPTHPFLLHIGPPEPLAAAQKQALHDRDPERLLALLGPQPGPWPSDLSAALLSILRDTIGDAHYAAAWGYRWAQLAELAATHAHPHTPHPDPLPADATDYAHRTMTELLGTLELRKQMWNDFGKGRG</sequence>
<feature type="region of interest" description="Disordered" evidence="1">
    <location>
        <begin position="272"/>
        <end position="306"/>
    </location>
</feature>
<feature type="compositionally biased region" description="Polar residues" evidence="1">
    <location>
        <begin position="275"/>
        <end position="284"/>
    </location>
</feature>
<dbReference type="Proteomes" id="UP000635726">
    <property type="component" value="Unassembled WGS sequence"/>
</dbReference>
<evidence type="ECO:0000313" key="3">
    <source>
        <dbReference type="Proteomes" id="UP000635726"/>
    </source>
</evidence>
<evidence type="ECO:0000313" key="2">
    <source>
        <dbReference type="EMBL" id="GGJ89128.1"/>
    </source>
</evidence>
<keyword evidence="3" id="KW-1185">Reference proteome</keyword>
<dbReference type="InterPro" id="IPR043746">
    <property type="entry name" value="DUF5691"/>
</dbReference>
<feature type="region of interest" description="Disordered" evidence="1">
    <location>
        <begin position="58"/>
        <end position="82"/>
    </location>
</feature>
<reference evidence="2" key="1">
    <citation type="journal article" date="2014" name="Int. J. Syst. Evol. Microbiol.">
        <title>Complete genome sequence of Corynebacterium casei LMG S-19264T (=DSM 44701T), isolated from a smear-ripened cheese.</title>
        <authorList>
            <consortium name="US DOE Joint Genome Institute (JGI-PGF)"/>
            <person name="Walter F."/>
            <person name="Albersmeier A."/>
            <person name="Kalinowski J."/>
            <person name="Ruckert C."/>
        </authorList>
    </citation>
    <scope>NUCLEOTIDE SEQUENCE</scope>
    <source>
        <strain evidence="2">JCM 14371</strain>
    </source>
</reference>
<feature type="compositionally biased region" description="Basic and acidic residues" evidence="1">
    <location>
        <begin position="288"/>
        <end position="306"/>
    </location>
</feature>
<name>A0A917PSA3_9DEIO</name>
<protein>
    <submittedName>
        <fullName evidence="2">Uncharacterized protein</fullName>
    </submittedName>
</protein>
<evidence type="ECO:0000256" key="1">
    <source>
        <dbReference type="SAM" id="MobiDB-lite"/>
    </source>
</evidence>
<comment type="caution">
    <text evidence="2">The sequence shown here is derived from an EMBL/GenBank/DDBJ whole genome shotgun (WGS) entry which is preliminary data.</text>
</comment>
<gene>
    <name evidence="2" type="ORF">GCM10008939_36460</name>
</gene>
<dbReference type="AlphaFoldDB" id="A0A917PSA3"/>
<accession>A0A917PSA3</accession>
<reference evidence="2" key="2">
    <citation type="submission" date="2020-09" db="EMBL/GenBank/DDBJ databases">
        <authorList>
            <person name="Sun Q."/>
            <person name="Ohkuma M."/>
        </authorList>
    </citation>
    <scope>NUCLEOTIDE SEQUENCE</scope>
    <source>
        <strain evidence="2">JCM 14371</strain>
    </source>
</reference>
<proteinExistence type="predicted"/>